<evidence type="ECO:0000256" key="3">
    <source>
        <dbReference type="ARBA" id="ARBA00023125"/>
    </source>
</evidence>
<dbReference type="InterPro" id="IPR005119">
    <property type="entry name" value="LysR_subst-bd"/>
</dbReference>
<keyword evidence="3" id="KW-0238">DNA-binding</keyword>
<dbReference type="PANTHER" id="PTHR30419">
    <property type="entry name" value="HTH-TYPE TRANSCRIPTIONAL REGULATOR YBHD"/>
    <property type="match status" value="1"/>
</dbReference>
<evidence type="ECO:0000256" key="1">
    <source>
        <dbReference type="ARBA" id="ARBA00009437"/>
    </source>
</evidence>
<keyword evidence="2" id="KW-0805">Transcription regulation</keyword>
<dbReference type="AlphaFoldDB" id="A0A6P1MCK8"/>
<dbReference type="Gene3D" id="3.40.190.290">
    <property type="match status" value="1"/>
</dbReference>
<dbReference type="InterPro" id="IPR036390">
    <property type="entry name" value="WH_DNA-bd_sf"/>
</dbReference>
<accession>A0A6P1MCK8</accession>
<evidence type="ECO:0000313" key="6">
    <source>
        <dbReference type="EMBL" id="QHI71752.1"/>
    </source>
</evidence>
<comment type="similarity">
    <text evidence="1">Belongs to the LysR transcriptional regulatory family.</text>
</comment>
<gene>
    <name evidence="6" type="ORF">Ami3637_04550</name>
</gene>
<reference evidence="6 7" key="1">
    <citation type="submission" date="2020-01" db="EMBL/GenBank/DDBJ databases">
        <title>Genomic analysis of Aminipila sp. CBA3637.</title>
        <authorList>
            <person name="Kim Y.B."/>
            <person name="Roh S.W."/>
        </authorList>
    </citation>
    <scope>NUCLEOTIDE SEQUENCE [LARGE SCALE GENOMIC DNA]</scope>
    <source>
        <strain evidence="6 7">CBA3637</strain>
    </source>
</reference>
<evidence type="ECO:0000256" key="4">
    <source>
        <dbReference type="ARBA" id="ARBA00023163"/>
    </source>
</evidence>
<dbReference type="PANTHER" id="PTHR30419:SF24">
    <property type="entry name" value="HTH-TYPE TRANSCRIPTIONAL REGULATOR CZCR"/>
    <property type="match status" value="1"/>
</dbReference>
<evidence type="ECO:0000313" key="7">
    <source>
        <dbReference type="Proteomes" id="UP000463883"/>
    </source>
</evidence>
<dbReference type="GO" id="GO:0003677">
    <property type="term" value="F:DNA binding"/>
    <property type="evidence" value="ECO:0007669"/>
    <property type="project" value="UniProtKB-KW"/>
</dbReference>
<protein>
    <submittedName>
        <fullName evidence="6">LysR family transcriptional regulator</fullName>
    </submittedName>
</protein>
<keyword evidence="7" id="KW-1185">Reference proteome</keyword>
<dbReference type="KEGG" id="amic:Ami3637_04550"/>
<dbReference type="SUPFAM" id="SSF53850">
    <property type="entry name" value="Periplasmic binding protein-like II"/>
    <property type="match status" value="1"/>
</dbReference>
<dbReference type="SUPFAM" id="SSF46785">
    <property type="entry name" value="Winged helix' DNA-binding domain"/>
    <property type="match status" value="1"/>
</dbReference>
<evidence type="ECO:0000259" key="5">
    <source>
        <dbReference type="PROSITE" id="PS50931"/>
    </source>
</evidence>
<dbReference type="InterPro" id="IPR000847">
    <property type="entry name" value="LysR_HTH_N"/>
</dbReference>
<dbReference type="RefSeq" id="WP_162361526.1">
    <property type="nucleotide sequence ID" value="NZ_CP047591.1"/>
</dbReference>
<dbReference type="PROSITE" id="PS50931">
    <property type="entry name" value="HTH_LYSR"/>
    <property type="match status" value="1"/>
</dbReference>
<evidence type="ECO:0000256" key="2">
    <source>
        <dbReference type="ARBA" id="ARBA00023015"/>
    </source>
</evidence>
<dbReference type="InterPro" id="IPR036388">
    <property type="entry name" value="WH-like_DNA-bd_sf"/>
</dbReference>
<keyword evidence="4" id="KW-0804">Transcription</keyword>
<sequence length="298" mass="33762">MSNQKYEAFIKTAELGSFKKAAEALGYTQAGISYMLNTLEDELGVSLFVRDYGGARLTSEGGQILPWIRDVCNSERRMNTKLNELKSLESGIIRVAAFTSISIHWLPGIIHSFLQDHPKVEFDLRWSDDSNELERLIYQGDVDCGFLILPAPKDLITIPLKREPMLAVLPEDHPLADAPYFPISALAEYPYIGLKEDFYSETDQVFTRHGVKPNVFITAENDYTVMALVSKGFGFSIFPELSLLSPSFPLITKELESPVYREVVIAVRSYKTASLATLNFLNCVKKWVYDFYEKEMDI</sequence>
<dbReference type="GO" id="GO:0003700">
    <property type="term" value="F:DNA-binding transcription factor activity"/>
    <property type="evidence" value="ECO:0007669"/>
    <property type="project" value="InterPro"/>
</dbReference>
<dbReference type="Gene3D" id="1.10.10.10">
    <property type="entry name" value="Winged helix-like DNA-binding domain superfamily/Winged helix DNA-binding domain"/>
    <property type="match status" value="1"/>
</dbReference>
<dbReference type="Pfam" id="PF03466">
    <property type="entry name" value="LysR_substrate"/>
    <property type="match status" value="1"/>
</dbReference>
<dbReference type="CDD" id="cd05466">
    <property type="entry name" value="PBP2_LTTR_substrate"/>
    <property type="match status" value="1"/>
</dbReference>
<dbReference type="EMBL" id="CP047591">
    <property type="protein sequence ID" value="QHI71752.1"/>
    <property type="molecule type" value="Genomic_DNA"/>
</dbReference>
<dbReference type="PRINTS" id="PR00039">
    <property type="entry name" value="HTHLYSR"/>
</dbReference>
<name>A0A6P1MCK8_9FIRM</name>
<feature type="domain" description="HTH lysR-type" evidence="5">
    <location>
        <begin position="1"/>
        <end position="58"/>
    </location>
</feature>
<dbReference type="Pfam" id="PF00126">
    <property type="entry name" value="HTH_1"/>
    <property type="match status" value="1"/>
</dbReference>
<dbReference type="InterPro" id="IPR050950">
    <property type="entry name" value="HTH-type_LysR_regulators"/>
</dbReference>
<dbReference type="GO" id="GO:0005829">
    <property type="term" value="C:cytosol"/>
    <property type="evidence" value="ECO:0007669"/>
    <property type="project" value="TreeGrafter"/>
</dbReference>
<dbReference type="Proteomes" id="UP000463883">
    <property type="component" value="Chromosome"/>
</dbReference>
<organism evidence="6 7">
    <name type="scientific">Aminipila terrae</name>
    <dbReference type="NCBI Taxonomy" id="2697030"/>
    <lineage>
        <taxon>Bacteria</taxon>
        <taxon>Bacillati</taxon>
        <taxon>Bacillota</taxon>
        <taxon>Clostridia</taxon>
        <taxon>Peptostreptococcales</taxon>
        <taxon>Anaerovoracaceae</taxon>
        <taxon>Aminipila</taxon>
    </lineage>
</organism>
<proteinExistence type="inferred from homology"/>